<organism evidence="2 3">
    <name type="scientific">Thalassotalea loyana</name>
    <dbReference type="NCBI Taxonomy" id="280483"/>
    <lineage>
        <taxon>Bacteria</taxon>
        <taxon>Pseudomonadati</taxon>
        <taxon>Pseudomonadota</taxon>
        <taxon>Gammaproteobacteria</taxon>
        <taxon>Alteromonadales</taxon>
        <taxon>Colwelliaceae</taxon>
        <taxon>Thalassotalea</taxon>
    </lineage>
</organism>
<keyword evidence="1" id="KW-0732">Signal</keyword>
<evidence type="ECO:0000313" key="2">
    <source>
        <dbReference type="EMBL" id="GLX85417.1"/>
    </source>
</evidence>
<sequence>MRYLFISLFLFSSFSQASVLKEIHVSNAKKGDILKFVRSEFRHGQKVCIYRSKGDKFILSIDRAKKQMTRECRQKLKVK</sequence>
<protein>
    <submittedName>
        <fullName evidence="2">Uncharacterized protein</fullName>
    </submittedName>
</protein>
<dbReference type="EMBL" id="BSSV01000003">
    <property type="protein sequence ID" value="GLX85417.1"/>
    <property type="molecule type" value="Genomic_DNA"/>
</dbReference>
<reference evidence="2 3" key="1">
    <citation type="submission" date="2023-03" db="EMBL/GenBank/DDBJ databases">
        <title>Thalassotalea loyana LMG 22536T draft genome sequence.</title>
        <authorList>
            <person name="Sawabe T."/>
        </authorList>
    </citation>
    <scope>NUCLEOTIDE SEQUENCE [LARGE SCALE GENOMIC DNA]</scope>
    <source>
        <strain evidence="2 3">LMG 22536</strain>
    </source>
</reference>
<name>A0ABQ6HCW1_9GAMM</name>
<evidence type="ECO:0000313" key="3">
    <source>
        <dbReference type="Proteomes" id="UP001157134"/>
    </source>
</evidence>
<feature type="signal peptide" evidence="1">
    <location>
        <begin position="1"/>
        <end position="17"/>
    </location>
</feature>
<comment type="caution">
    <text evidence="2">The sequence shown here is derived from an EMBL/GenBank/DDBJ whole genome shotgun (WGS) entry which is preliminary data.</text>
</comment>
<accession>A0ABQ6HCW1</accession>
<evidence type="ECO:0000256" key="1">
    <source>
        <dbReference type="SAM" id="SignalP"/>
    </source>
</evidence>
<keyword evidence="3" id="KW-1185">Reference proteome</keyword>
<feature type="chain" id="PRO_5045237989" evidence="1">
    <location>
        <begin position="18"/>
        <end position="79"/>
    </location>
</feature>
<dbReference type="Proteomes" id="UP001157134">
    <property type="component" value="Unassembled WGS sequence"/>
</dbReference>
<gene>
    <name evidence="2" type="ORF">tloyanaT_16690</name>
</gene>
<proteinExistence type="predicted"/>